<feature type="non-terminal residue" evidence="4">
    <location>
        <position position="1"/>
    </location>
</feature>
<name>A0A5D8Z7V7_9GAMM</name>
<reference evidence="4 5" key="1">
    <citation type="submission" date="2019-08" db="EMBL/GenBank/DDBJ databases">
        <title>Draft genome sequence of Lysobacter sp. UKS-15.</title>
        <authorList>
            <person name="Im W.-T."/>
        </authorList>
    </citation>
    <scope>NUCLEOTIDE SEQUENCE [LARGE SCALE GENOMIC DNA]</scope>
    <source>
        <strain evidence="4 5">UKS-15</strain>
    </source>
</reference>
<dbReference type="SUPFAM" id="SSF47090">
    <property type="entry name" value="PGBD-like"/>
    <property type="match status" value="1"/>
</dbReference>
<dbReference type="Gene3D" id="1.10.530.10">
    <property type="match status" value="1"/>
</dbReference>
<feature type="region of interest" description="Disordered" evidence="1">
    <location>
        <begin position="393"/>
        <end position="421"/>
    </location>
</feature>
<feature type="region of interest" description="Disordered" evidence="1">
    <location>
        <begin position="1"/>
        <end position="28"/>
    </location>
</feature>
<dbReference type="Pfam" id="PF01471">
    <property type="entry name" value="PG_binding_1"/>
    <property type="match status" value="1"/>
</dbReference>
<evidence type="ECO:0000313" key="4">
    <source>
        <dbReference type="EMBL" id="TZF90212.1"/>
    </source>
</evidence>
<feature type="domain" description="X-Tfes XVIPCD" evidence="3">
    <location>
        <begin position="303"/>
        <end position="400"/>
    </location>
</feature>
<dbReference type="Pfam" id="PF20410">
    <property type="entry name" value="X-Tfes_XVIPCD"/>
    <property type="match status" value="1"/>
</dbReference>
<organism evidence="4 5">
    <name type="scientific">Cognatilysobacter lacus</name>
    <dbReference type="NCBI Taxonomy" id="1643323"/>
    <lineage>
        <taxon>Bacteria</taxon>
        <taxon>Pseudomonadati</taxon>
        <taxon>Pseudomonadota</taxon>
        <taxon>Gammaproteobacteria</taxon>
        <taxon>Lysobacterales</taxon>
        <taxon>Lysobacteraceae</taxon>
        <taxon>Cognatilysobacter</taxon>
    </lineage>
</organism>
<dbReference type="OrthoDB" id="1491023at2"/>
<dbReference type="EMBL" id="VTRV01000048">
    <property type="protein sequence ID" value="TZF90212.1"/>
    <property type="molecule type" value="Genomic_DNA"/>
</dbReference>
<dbReference type="RefSeq" id="WP_149352500.1">
    <property type="nucleotide sequence ID" value="NZ_VTRV01000048.1"/>
</dbReference>
<dbReference type="InterPro" id="IPR036365">
    <property type="entry name" value="PGBD-like_sf"/>
</dbReference>
<dbReference type="AlphaFoldDB" id="A0A5D8Z7V7"/>
<dbReference type="InterPro" id="IPR036366">
    <property type="entry name" value="PGBDSf"/>
</dbReference>
<keyword evidence="5" id="KW-1185">Reference proteome</keyword>
<evidence type="ECO:0000259" key="2">
    <source>
        <dbReference type="Pfam" id="PF01471"/>
    </source>
</evidence>
<dbReference type="InterPro" id="IPR046519">
    <property type="entry name" value="X-Tfes_XVIPCD"/>
</dbReference>
<dbReference type="Proteomes" id="UP000323164">
    <property type="component" value="Unassembled WGS sequence"/>
</dbReference>
<evidence type="ECO:0000259" key="3">
    <source>
        <dbReference type="Pfam" id="PF20410"/>
    </source>
</evidence>
<proteinExistence type="predicted"/>
<feature type="domain" description="Peptidoglycan binding-like" evidence="2">
    <location>
        <begin position="228"/>
        <end position="289"/>
    </location>
</feature>
<gene>
    <name evidence="4" type="ORF">FW784_06275</name>
</gene>
<dbReference type="InterPro" id="IPR002477">
    <property type="entry name" value="Peptidoglycan-bd-like"/>
</dbReference>
<accession>A0A5D8Z7V7</accession>
<evidence type="ECO:0000313" key="5">
    <source>
        <dbReference type="Proteomes" id="UP000323164"/>
    </source>
</evidence>
<evidence type="ECO:0000256" key="1">
    <source>
        <dbReference type="SAM" id="MobiDB-lite"/>
    </source>
</evidence>
<feature type="compositionally biased region" description="Polar residues" evidence="1">
    <location>
        <begin position="1"/>
        <end position="14"/>
    </location>
</feature>
<sequence length="421" mass="44275">QPAQPPVAGSSSSAAHYGRTPLSDLIGRGEGGYDSFNRGRAGDAGSAVLAISQMTVGEVMRRQSLGAHDPERLFAVGKFQMIPGTLREAAAHLHVDANAPLTPELQERMFAEYLVSDKRPAVRSYVTGPGGAQALGSAQLALAQEFASVADPRTGRSYYDGDSAGNHSSISAGEVQHALDRMRELYRSNVARGLAPAEAYAAIGGGAPSRVPGAVAPTGEPLLRDGARGDDVHRLQQRLHDRGVTDSAGRPVVIDGEFGQRTAEAIRGFQRAHGLHVDGVAGRETWSALEANVHAAPSPPLGDPRHPDAALLRQATSAMDRLEASIGRVHDATTERASALLVVAARREGLTSIEHVLLADDGRRLFAVQGELGSPLSRMAFVDTDQATRQSVADSTRELAGLSPAPDGERTQAPPVRALAH</sequence>
<protein>
    <submittedName>
        <fullName evidence="4">Peptidoglycan-binding protein</fullName>
    </submittedName>
</protein>
<dbReference type="Gene3D" id="1.10.101.10">
    <property type="entry name" value="PGBD-like superfamily/PGBD"/>
    <property type="match status" value="1"/>
</dbReference>
<comment type="caution">
    <text evidence="4">The sequence shown here is derived from an EMBL/GenBank/DDBJ whole genome shotgun (WGS) entry which is preliminary data.</text>
</comment>